<dbReference type="PROSITE" id="PS01023">
    <property type="entry name" value="PTR2_2"/>
    <property type="match status" value="1"/>
</dbReference>
<dbReference type="PANTHER" id="PTHR11654">
    <property type="entry name" value="OLIGOPEPTIDE TRANSPORTER-RELATED"/>
    <property type="match status" value="1"/>
</dbReference>
<evidence type="ECO:0000313" key="9">
    <source>
        <dbReference type="EMBL" id="TMW84129.1"/>
    </source>
</evidence>
<feature type="transmembrane region" description="Helical" evidence="8">
    <location>
        <begin position="197"/>
        <end position="219"/>
    </location>
</feature>
<reference evidence="9" key="1">
    <citation type="submission" date="2019-05" db="EMBL/GenBank/DDBJ databases">
        <title>The de novo reference genome and transcriptome assemblies of the wild tomato species Solanum chilense.</title>
        <authorList>
            <person name="Stam R."/>
            <person name="Nosenko T."/>
            <person name="Hoerger A.C."/>
            <person name="Stephan W."/>
            <person name="Seidel M.A."/>
            <person name="Kuhn J.M.M."/>
            <person name="Haberer G."/>
            <person name="Tellier A."/>
        </authorList>
    </citation>
    <scope>NUCLEOTIDE SEQUENCE</scope>
    <source>
        <tissue evidence="9">Mature leaves</tissue>
    </source>
</reference>
<keyword evidence="7" id="KW-0813">Transport</keyword>
<comment type="caution">
    <text evidence="9">The sequence shown here is derived from an EMBL/GenBank/DDBJ whole genome shotgun (WGS) entry which is preliminary data.</text>
</comment>
<keyword evidence="5 8" id="KW-0472">Membrane</keyword>
<dbReference type="InterPro" id="IPR000109">
    <property type="entry name" value="POT_fam"/>
</dbReference>
<evidence type="ECO:0000256" key="8">
    <source>
        <dbReference type="SAM" id="Phobius"/>
    </source>
</evidence>
<protein>
    <recommendedName>
        <fullName evidence="10">Peptide transporter</fullName>
    </recommendedName>
</protein>
<comment type="similarity">
    <text evidence="2 7">Belongs to the major facilitator superfamily. Proton-dependent oligopeptide transporter (POT/PTR) (TC 2.A.17) family.</text>
</comment>
<feature type="transmembrane region" description="Helical" evidence="8">
    <location>
        <begin position="348"/>
        <end position="368"/>
    </location>
</feature>
<evidence type="ECO:0008006" key="10">
    <source>
        <dbReference type="Google" id="ProtNLM"/>
    </source>
</evidence>
<evidence type="ECO:0000256" key="3">
    <source>
        <dbReference type="ARBA" id="ARBA00022692"/>
    </source>
</evidence>
<dbReference type="GO" id="GO:0022857">
    <property type="term" value="F:transmembrane transporter activity"/>
    <property type="evidence" value="ECO:0007669"/>
    <property type="project" value="InterPro"/>
</dbReference>
<keyword evidence="4 8" id="KW-1133">Transmembrane helix</keyword>
<dbReference type="Gene3D" id="1.20.1250.20">
    <property type="entry name" value="MFS general substrate transporter like domains"/>
    <property type="match status" value="1"/>
</dbReference>
<dbReference type="InterPro" id="IPR036259">
    <property type="entry name" value="MFS_trans_sf"/>
</dbReference>
<accession>A0A6N2AQY3</accession>
<dbReference type="PROSITE" id="PS01022">
    <property type="entry name" value="PTR2_1"/>
    <property type="match status" value="1"/>
</dbReference>
<feature type="transmembrane region" description="Helical" evidence="8">
    <location>
        <begin position="110"/>
        <end position="132"/>
    </location>
</feature>
<feature type="transmembrane region" description="Helical" evidence="8">
    <location>
        <begin position="225"/>
        <end position="246"/>
    </location>
</feature>
<dbReference type="GO" id="GO:0006857">
    <property type="term" value="P:oligopeptide transport"/>
    <property type="evidence" value="ECO:0007669"/>
    <property type="project" value="InterPro"/>
</dbReference>
<evidence type="ECO:0000256" key="7">
    <source>
        <dbReference type="RuleBase" id="RU003755"/>
    </source>
</evidence>
<evidence type="ECO:0000256" key="2">
    <source>
        <dbReference type="ARBA" id="ARBA00005982"/>
    </source>
</evidence>
<proteinExistence type="inferred from homology"/>
<keyword evidence="3 7" id="KW-0812">Transmembrane</keyword>
<evidence type="ECO:0000256" key="1">
    <source>
        <dbReference type="ARBA" id="ARBA00004141"/>
    </source>
</evidence>
<organism evidence="9">
    <name type="scientific">Solanum chilense</name>
    <name type="common">Tomato</name>
    <name type="synonym">Lycopersicon chilense</name>
    <dbReference type="NCBI Taxonomy" id="4083"/>
    <lineage>
        <taxon>Eukaryota</taxon>
        <taxon>Viridiplantae</taxon>
        <taxon>Streptophyta</taxon>
        <taxon>Embryophyta</taxon>
        <taxon>Tracheophyta</taxon>
        <taxon>Spermatophyta</taxon>
        <taxon>Magnoliopsida</taxon>
        <taxon>eudicotyledons</taxon>
        <taxon>Gunneridae</taxon>
        <taxon>Pentapetalae</taxon>
        <taxon>asterids</taxon>
        <taxon>lamiids</taxon>
        <taxon>Solanales</taxon>
        <taxon>Solanaceae</taxon>
        <taxon>Solanoideae</taxon>
        <taxon>Solaneae</taxon>
        <taxon>Solanum</taxon>
        <taxon>Solanum subgen. Lycopersicon</taxon>
    </lineage>
</organism>
<comment type="subcellular location">
    <subcellularLocation>
        <location evidence="1 7">Membrane</location>
        <topology evidence="1 7">Multi-pass membrane protein</topology>
    </subcellularLocation>
</comment>
<dbReference type="EMBL" id="RXGB01009849">
    <property type="protein sequence ID" value="TMW84129.1"/>
    <property type="molecule type" value="Genomic_DNA"/>
</dbReference>
<feature type="transmembrane region" description="Helical" evidence="8">
    <location>
        <begin position="152"/>
        <end position="171"/>
    </location>
</feature>
<feature type="transmembrane region" description="Helical" evidence="8">
    <location>
        <begin position="551"/>
        <end position="570"/>
    </location>
</feature>
<dbReference type="Pfam" id="PF00854">
    <property type="entry name" value="PTR2"/>
    <property type="match status" value="1"/>
</dbReference>
<evidence type="ECO:0000256" key="5">
    <source>
        <dbReference type="ARBA" id="ARBA00023136"/>
    </source>
</evidence>
<feature type="transmembrane region" description="Helical" evidence="8">
    <location>
        <begin position="475"/>
        <end position="494"/>
    </location>
</feature>
<name>A0A6N2AQY3_SOLCI</name>
<comment type="similarity">
    <text evidence="6">Belongs to the major facilitator superfamily. Phosphate:H(+) symporter (TC 2.A.1.9) family.</text>
</comment>
<dbReference type="SUPFAM" id="SSF103473">
    <property type="entry name" value="MFS general substrate transporter"/>
    <property type="match status" value="1"/>
</dbReference>
<feature type="transmembrane region" description="Helical" evidence="8">
    <location>
        <begin position="506"/>
        <end position="531"/>
    </location>
</feature>
<feature type="transmembrane region" description="Helical" evidence="8">
    <location>
        <begin position="427"/>
        <end position="444"/>
    </location>
</feature>
<evidence type="ECO:0000256" key="4">
    <source>
        <dbReference type="ARBA" id="ARBA00022989"/>
    </source>
</evidence>
<dbReference type="GO" id="GO:0016020">
    <property type="term" value="C:membrane"/>
    <property type="evidence" value="ECO:0007669"/>
    <property type="project" value="UniProtKB-SubCell"/>
</dbReference>
<feature type="transmembrane region" description="Helical" evidence="8">
    <location>
        <begin position="388"/>
        <end position="406"/>
    </location>
</feature>
<dbReference type="AlphaFoldDB" id="A0A6N2AQY3"/>
<evidence type="ECO:0000256" key="6">
    <source>
        <dbReference type="ARBA" id="ARBA00044504"/>
    </source>
</evidence>
<dbReference type="InterPro" id="IPR018456">
    <property type="entry name" value="PTR2_symporter_CS"/>
</dbReference>
<sequence length="586" mass="65201">MATQSLLQDAAFHQNENGGLYTRDGSVDIKGNPVLKSETGNWKACPFILGNECCERLAYYGISLNLVTYLTKKLHEGNVSAARNVTIWQGTCYLTPLIGAVMADTYWGRYWTIATFSIIYFMGMCTLTLSALVPAFKPPECLGSVCPSATPAQYAIFFFGLYLIALGTGGIKPCVSSFGADQFDDTDPKERVKKGSFFNWFYFSINIGALMSSTFIVWIQENAGWGLGFFIPAVFMGISIASFFFGTPLYRFQNPRGSPLTRMCQVLVATFHKWNFSVPDDSTLLYESPDKSSAIEGSRKLLHTDELRCLDKAAVVSDTESKTGDYSNAWRLCTVTQVEELKILIRMFPIWATGIIFAAVYAQMTLFVEQGMVMDTSIGSFRIPPASLSLFDIISVILWVPVYDRILIPIARRLTGNERGFSKLQRIGIGHFLSVLGMSVAAIIEFKRLQLARDLGLVDEAVAIPLSSFWQIPQYFILGAGEIFTFIGNLEFFYDQSPSAMRSLCSALSLLTVAMGNYLSSFILTVVTSITTQGGKPGWIPNNLNSGHLDYFFWLLAALSCCNFVIYLFCAKIYKSRSHPYTKFIL</sequence>
<gene>
    <name evidence="9" type="ORF">EJD97_025745</name>
</gene>